<evidence type="ECO:0000313" key="3">
    <source>
        <dbReference type="Proteomes" id="UP000182658"/>
    </source>
</evidence>
<reference evidence="2 3" key="1">
    <citation type="submission" date="2016-10" db="EMBL/GenBank/DDBJ databases">
        <title>Draft genome sequence of Coniochaeta ligniaria NRRL30616, a lignocellulolytic fungus for bioabatement of inhibitors in plant biomass hydrolysates.</title>
        <authorList>
            <consortium name="DOE Joint Genome Institute"/>
            <person name="Jimenez D.J."/>
            <person name="Hector R.E."/>
            <person name="Riley R."/>
            <person name="Sun H."/>
            <person name="Grigoriev I.V."/>
            <person name="Van Elsas J.D."/>
            <person name="Nichols N.N."/>
        </authorList>
    </citation>
    <scope>NUCLEOTIDE SEQUENCE [LARGE SCALE GENOMIC DNA]</scope>
    <source>
        <strain evidence="2 3">NRRL 30616</strain>
    </source>
</reference>
<dbReference type="InParanoid" id="A0A1J7IWZ3"/>
<name>A0A1J7IWZ3_9PEZI</name>
<dbReference type="PANTHER" id="PTHR38790">
    <property type="entry name" value="2EXR DOMAIN-CONTAINING PROTEIN-RELATED"/>
    <property type="match status" value="1"/>
</dbReference>
<protein>
    <recommendedName>
        <fullName evidence="1">DUF7730 domain-containing protein</fullName>
    </recommendedName>
</protein>
<dbReference type="Pfam" id="PF24864">
    <property type="entry name" value="DUF7730"/>
    <property type="match status" value="1"/>
</dbReference>
<dbReference type="AlphaFoldDB" id="A0A1J7IWZ3"/>
<feature type="domain" description="DUF7730" evidence="1">
    <location>
        <begin position="32"/>
        <end position="174"/>
    </location>
</feature>
<dbReference type="Proteomes" id="UP000182658">
    <property type="component" value="Unassembled WGS sequence"/>
</dbReference>
<dbReference type="InterPro" id="IPR056632">
    <property type="entry name" value="DUF7730"/>
</dbReference>
<accession>A0A1J7IWZ3</accession>
<gene>
    <name evidence="2" type="ORF">CONLIGDRAFT_249746</name>
</gene>
<dbReference type="EMBL" id="KV875095">
    <property type="protein sequence ID" value="OIW32014.1"/>
    <property type="molecule type" value="Genomic_DNA"/>
</dbReference>
<evidence type="ECO:0000313" key="2">
    <source>
        <dbReference type="EMBL" id="OIW32014.1"/>
    </source>
</evidence>
<proteinExistence type="predicted"/>
<evidence type="ECO:0000259" key="1">
    <source>
        <dbReference type="Pfam" id="PF24864"/>
    </source>
</evidence>
<dbReference type="OrthoDB" id="5413827at2759"/>
<dbReference type="PANTHER" id="PTHR38790:SF4">
    <property type="entry name" value="2EXR DOMAIN-CONTAINING PROTEIN"/>
    <property type="match status" value="1"/>
</dbReference>
<keyword evidence="3" id="KW-1185">Reference proteome</keyword>
<organism evidence="2 3">
    <name type="scientific">Coniochaeta ligniaria NRRL 30616</name>
    <dbReference type="NCBI Taxonomy" id="1408157"/>
    <lineage>
        <taxon>Eukaryota</taxon>
        <taxon>Fungi</taxon>
        <taxon>Dikarya</taxon>
        <taxon>Ascomycota</taxon>
        <taxon>Pezizomycotina</taxon>
        <taxon>Sordariomycetes</taxon>
        <taxon>Sordariomycetidae</taxon>
        <taxon>Coniochaetales</taxon>
        <taxon>Coniochaetaceae</taxon>
        <taxon>Coniochaeta</taxon>
    </lineage>
</organism>
<sequence length="226" mass="26660">MEARRRKRLLQRSLLSGTPEEGTEQFESWNRNQKTSPLLRLPPEIRNRVYELVLSVGIISVHHRPVAHRWHVSNRAGRHEIIPGGFYCRRFDAAQNPWVDKRNGSTNAEEYGMTLLAPVCRQLYHETSLLPFQLNAWCFESVRIMERYVIREKRLAREQRRAIRTLYIDTRFTKAIHKCFSDLEVLIWFSRWTGMRKTVLPASQSNTRVVQVRSRPGGQPMELFDT</sequence>